<dbReference type="GO" id="GO:0007005">
    <property type="term" value="P:mitochondrion organization"/>
    <property type="evidence" value="ECO:0007669"/>
    <property type="project" value="InterPro"/>
</dbReference>
<dbReference type="InterPro" id="IPR019605">
    <property type="entry name" value="Misato_II_tubulin-like"/>
</dbReference>
<dbReference type="Gene3D" id="3.40.50.1440">
    <property type="entry name" value="Tubulin/FtsZ, GTPase domain"/>
    <property type="match status" value="1"/>
</dbReference>
<comment type="similarity">
    <text evidence="3">Belongs to the misato family.</text>
</comment>
<dbReference type="InterPro" id="IPR049942">
    <property type="entry name" value="DML1/Misato"/>
</dbReference>
<dbReference type="SUPFAM" id="SSF52490">
    <property type="entry name" value="Tubulin nucleotide-binding domain-like"/>
    <property type="match status" value="1"/>
</dbReference>
<evidence type="ECO:0000313" key="9">
    <source>
        <dbReference type="EMBL" id="ODV59873.1"/>
    </source>
</evidence>
<keyword evidence="10" id="KW-1185">Reference proteome</keyword>
<evidence type="ECO:0000256" key="4">
    <source>
        <dbReference type="ARBA" id="ARBA00014097"/>
    </source>
</evidence>
<evidence type="ECO:0000256" key="6">
    <source>
        <dbReference type="ARBA" id="ARBA00023128"/>
    </source>
</evidence>
<comment type="subcellular location">
    <subcellularLocation>
        <location evidence="2">Mitochondrion</location>
    </subcellularLocation>
</comment>
<dbReference type="EMBL" id="KV454484">
    <property type="protein sequence ID" value="ODV59873.1"/>
    <property type="molecule type" value="Genomic_DNA"/>
</dbReference>
<dbReference type="OrthoDB" id="271881at2759"/>
<dbReference type="InterPro" id="IPR036525">
    <property type="entry name" value="Tubulin/FtsZ_GTPase_sf"/>
</dbReference>
<dbReference type="STRING" id="1344418.A0A1D2VEE6"/>
<reference evidence="10" key="1">
    <citation type="submission" date="2016-05" db="EMBL/GenBank/DDBJ databases">
        <title>Comparative genomics of biotechnologically important yeasts.</title>
        <authorList>
            <consortium name="DOE Joint Genome Institute"/>
            <person name="Riley R."/>
            <person name="Haridas S."/>
            <person name="Wolfe K.H."/>
            <person name="Lopes M.R."/>
            <person name="Hittinger C.T."/>
            <person name="Goker M."/>
            <person name="Salamov A."/>
            <person name="Wisecaver J."/>
            <person name="Long T.M."/>
            <person name="Aerts A.L."/>
            <person name="Barry K."/>
            <person name="Choi C."/>
            <person name="Clum A."/>
            <person name="Coughlan A.Y."/>
            <person name="Deshpande S."/>
            <person name="Douglass A.P."/>
            <person name="Hanson S.J."/>
            <person name="Klenk H.-P."/>
            <person name="Labutti K."/>
            <person name="Lapidus A."/>
            <person name="Lindquist E."/>
            <person name="Lipzen A."/>
            <person name="Meier-Kolthoff J.P."/>
            <person name="Ohm R.A."/>
            <person name="Otillar R.P."/>
            <person name="Pangilinan J."/>
            <person name="Peng Y."/>
            <person name="Rokas A."/>
            <person name="Rosa C.A."/>
            <person name="Scheuner C."/>
            <person name="Sibirny A.A."/>
            <person name="Slot J.C."/>
            <person name="Stielow J.B."/>
            <person name="Sun H."/>
            <person name="Kurtzman C.P."/>
            <person name="Blackwell M."/>
            <person name="Grigoriev I.V."/>
            <person name="Jeffries T.W."/>
        </authorList>
    </citation>
    <scope>NUCLEOTIDE SEQUENCE [LARGE SCALE GENOMIC DNA]</scope>
    <source>
        <strain evidence="10">DSM 1968</strain>
    </source>
</reference>
<sequence length="570" mass="66968">MHEILTLSLSNKANHLATHFFNSQESYLDYTKGASHSITNPNVFLSSNLNRITNTLDFNPRAILWDFKNAFGSLNQYQYFESFNDDNNNNNNNNSYNWDGEIIKIQQSRIEKNDYQKYLDGELESTKLQEIKLKKNNLLGLDNTLYWSDYSRVIYDRNSFNNLNDWEYHPIHYPNGKLKFHNNSNENRNKVPFNDFDQGVLEYDKVKLNYNEDYIENNIRYFIEKCDNLSGLNLIIDIDSGWPGLLNQFLEFIKDDYLNKKNLFTYGLFNNNVEKNKVSAGLISRIKSLVTILDSSTMFFPIDSLPKISKNYYLNNSNYNNKSSWHNAAIQFLNYENLNILFCDKKLNISMSHIENSLNIGSNRNIVGDINSIIVDNSNNSNSNYTIDYSSSFFELELGNKRFQDKFNKFKNKNRQNKTFNKIYVSRTVLKNKNNEKNINEEEEKENSKRIDDIIEKDQNKLISNGTNSNNLSKLHSNIGFLDNDNDSFPMDDLKLVKENDNLISSYSINDFNTRTYLNKLNFIVQNTGNRFFKMDDKEEKIDQLGTFAQEYEFGYNSDDDYDDFDSDYY</sequence>
<evidence type="ECO:0000259" key="7">
    <source>
        <dbReference type="Pfam" id="PF10644"/>
    </source>
</evidence>
<proteinExistence type="inferred from homology"/>
<dbReference type="Proteomes" id="UP000095038">
    <property type="component" value="Unassembled WGS sequence"/>
</dbReference>
<evidence type="ECO:0000259" key="8">
    <source>
        <dbReference type="Pfam" id="PF14881"/>
    </source>
</evidence>
<dbReference type="RefSeq" id="XP_020046180.1">
    <property type="nucleotide sequence ID" value="XM_020195062.1"/>
</dbReference>
<protein>
    <recommendedName>
        <fullName evidence="4">Protein DML1</fullName>
    </recommendedName>
    <alternativeName>
        <fullName evidence="5">Protein dml1</fullName>
    </alternativeName>
</protein>
<dbReference type="GeneID" id="30968698"/>
<comment type="function">
    <text evidence="1">Involved in the partitioning of the mitochondrial organelle and mitochondrial DNA (mtDNA) inheritance.</text>
</comment>
<name>A0A1D2VEE6_9ASCO</name>
<accession>A0A1D2VEE6</accession>
<dbReference type="PANTHER" id="PTHR13391">
    <property type="entry name" value="MITOCHONDRIAL DISTRIBUTION REGULATOR MISATO"/>
    <property type="match status" value="1"/>
</dbReference>
<feature type="domain" description="DML1/Misato tubulin" evidence="8">
    <location>
        <begin position="143"/>
        <end position="337"/>
    </location>
</feature>
<gene>
    <name evidence="9" type="ORF">ASCRUDRAFT_9081</name>
</gene>
<evidence type="ECO:0000313" key="10">
    <source>
        <dbReference type="Proteomes" id="UP000095038"/>
    </source>
</evidence>
<feature type="domain" description="Misato Segment II tubulin-like" evidence="7">
    <location>
        <begin position="2"/>
        <end position="120"/>
    </location>
</feature>
<dbReference type="Pfam" id="PF10644">
    <property type="entry name" value="Misat_Tub_SegII"/>
    <property type="match status" value="1"/>
</dbReference>
<evidence type="ECO:0000256" key="3">
    <source>
        <dbReference type="ARBA" id="ARBA00008507"/>
    </source>
</evidence>
<evidence type="ECO:0000256" key="1">
    <source>
        <dbReference type="ARBA" id="ARBA00003757"/>
    </source>
</evidence>
<keyword evidence="6" id="KW-0496">Mitochondrion</keyword>
<evidence type="ECO:0000256" key="5">
    <source>
        <dbReference type="ARBA" id="ARBA00022030"/>
    </source>
</evidence>
<dbReference type="PANTHER" id="PTHR13391:SF0">
    <property type="entry name" value="PROTEIN MISATO HOMOLOG 1"/>
    <property type="match status" value="1"/>
</dbReference>
<dbReference type="FunCoup" id="A0A1D2VEE6">
    <property type="interactions" value="66"/>
</dbReference>
<evidence type="ECO:0000256" key="2">
    <source>
        <dbReference type="ARBA" id="ARBA00004173"/>
    </source>
</evidence>
<dbReference type="GO" id="GO:0005739">
    <property type="term" value="C:mitochondrion"/>
    <property type="evidence" value="ECO:0007669"/>
    <property type="project" value="UniProtKB-SubCell"/>
</dbReference>
<organism evidence="9 10">
    <name type="scientific">Ascoidea rubescens DSM 1968</name>
    <dbReference type="NCBI Taxonomy" id="1344418"/>
    <lineage>
        <taxon>Eukaryota</taxon>
        <taxon>Fungi</taxon>
        <taxon>Dikarya</taxon>
        <taxon>Ascomycota</taxon>
        <taxon>Saccharomycotina</taxon>
        <taxon>Saccharomycetes</taxon>
        <taxon>Ascoideaceae</taxon>
        <taxon>Ascoidea</taxon>
    </lineage>
</organism>
<dbReference type="AlphaFoldDB" id="A0A1D2VEE6"/>
<dbReference type="InterPro" id="IPR029209">
    <property type="entry name" value="DML1/Misato_tubulin"/>
</dbReference>
<dbReference type="Pfam" id="PF14881">
    <property type="entry name" value="Tubulin_3"/>
    <property type="match status" value="1"/>
</dbReference>
<dbReference type="InParanoid" id="A0A1D2VEE6"/>